<dbReference type="OrthoDB" id="3221862at2759"/>
<dbReference type="InterPro" id="IPR046700">
    <property type="entry name" value="DUF6570"/>
</dbReference>
<proteinExistence type="predicted"/>
<name>A0A165LXK6_EXIGL</name>
<reference evidence="2 3" key="1">
    <citation type="journal article" date="2016" name="Mol. Biol. Evol.">
        <title>Comparative Genomics of Early-Diverging Mushroom-Forming Fungi Provides Insights into the Origins of Lignocellulose Decay Capabilities.</title>
        <authorList>
            <person name="Nagy L.G."/>
            <person name="Riley R."/>
            <person name="Tritt A."/>
            <person name="Adam C."/>
            <person name="Daum C."/>
            <person name="Floudas D."/>
            <person name="Sun H."/>
            <person name="Yadav J.S."/>
            <person name="Pangilinan J."/>
            <person name="Larsson K.H."/>
            <person name="Matsuura K."/>
            <person name="Barry K."/>
            <person name="Labutti K."/>
            <person name="Kuo R."/>
            <person name="Ohm R.A."/>
            <person name="Bhattacharya S.S."/>
            <person name="Shirouzu T."/>
            <person name="Yoshinaga Y."/>
            <person name="Martin F.M."/>
            <person name="Grigoriev I.V."/>
            <person name="Hibbett D.S."/>
        </authorList>
    </citation>
    <scope>NUCLEOTIDE SEQUENCE [LARGE SCALE GENOMIC DNA]</scope>
    <source>
        <strain evidence="2 3">HHB12029</strain>
    </source>
</reference>
<protein>
    <recommendedName>
        <fullName evidence="1">DUF6570 domain-containing protein</fullName>
    </recommendedName>
</protein>
<keyword evidence="3" id="KW-1185">Reference proteome</keyword>
<evidence type="ECO:0000313" key="2">
    <source>
        <dbReference type="EMBL" id="KZV98468.1"/>
    </source>
</evidence>
<gene>
    <name evidence="2" type="ORF">EXIGLDRAFT_712984</name>
</gene>
<evidence type="ECO:0000313" key="3">
    <source>
        <dbReference type="Proteomes" id="UP000077266"/>
    </source>
</evidence>
<dbReference type="EMBL" id="KV425918">
    <property type="protein sequence ID" value="KZV98468.1"/>
    <property type="molecule type" value="Genomic_DNA"/>
</dbReference>
<organism evidence="2 3">
    <name type="scientific">Exidia glandulosa HHB12029</name>
    <dbReference type="NCBI Taxonomy" id="1314781"/>
    <lineage>
        <taxon>Eukaryota</taxon>
        <taxon>Fungi</taxon>
        <taxon>Dikarya</taxon>
        <taxon>Basidiomycota</taxon>
        <taxon>Agaricomycotina</taxon>
        <taxon>Agaricomycetes</taxon>
        <taxon>Auriculariales</taxon>
        <taxon>Exidiaceae</taxon>
        <taxon>Exidia</taxon>
    </lineage>
</organism>
<dbReference type="InParanoid" id="A0A165LXK6"/>
<dbReference type="Pfam" id="PF20209">
    <property type="entry name" value="DUF6570"/>
    <property type="match status" value="1"/>
</dbReference>
<accession>A0A165LXK6</accession>
<feature type="domain" description="DUF6570" evidence="1">
    <location>
        <begin position="3"/>
        <end position="85"/>
    </location>
</feature>
<dbReference type="AlphaFoldDB" id="A0A165LXK6"/>
<dbReference type="Proteomes" id="UP000077266">
    <property type="component" value="Unassembled WGS sequence"/>
</dbReference>
<sequence length="202" mass="23031">MSQLIGNLICYPNPYPQLHTYLPPPRQQIEEVLAIVFTGSVRPTDQDKERVPLLVRRNIVKNALEWLKLNHQDYDDIHISERNLNTYTNEVMPFYYTFIQRDENNPIESRAANDNYSSRGVEDGPCPFTVHGVAYDDLIPFHRETLKAISLNHMLNGGKALAIPHNTLPESLYSHGYFPTAVVASVTQKLSAICLNTHTRNT</sequence>
<evidence type="ECO:0000259" key="1">
    <source>
        <dbReference type="Pfam" id="PF20209"/>
    </source>
</evidence>